<evidence type="ECO:0000313" key="8">
    <source>
        <dbReference type="Proteomes" id="UP000250043"/>
    </source>
</evidence>
<reference evidence="7 8" key="1">
    <citation type="submission" date="2016-07" db="EMBL/GenBank/DDBJ databases">
        <title>Draft genome of the white-rot fungus Obba rivulosa 3A-2.</title>
        <authorList>
            <consortium name="DOE Joint Genome Institute"/>
            <person name="Miettinen O."/>
            <person name="Riley R."/>
            <person name="Acob R."/>
            <person name="Barry K."/>
            <person name="Cullen D."/>
            <person name="De Vries R."/>
            <person name="Hainaut M."/>
            <person name="Hatakka A."/>
            <person name="Henrissat B."/>
            <person name="Hilden K."/>
            <person name="Kuo R."/>
            <person name="Labutti K."/>
            <person name="Lipzen A."/>
            <person name="Makela M.R."/>
            <person name="Sandor L."/>
            <person name="Spatafora J.W."/>
            <person name="Grigoriev I.V."/>
            <person name="Hibbett D.S."/>
        </authorList>
    </citation>
    <scope>NUCLEOTIDE SEQUENCE [LARGE SCALE GENOMIC DNA]</scope>
    <source>
        <strain evidence="7 8">3A-2</strain>
    </source>
</reference>
<name>A0A8E2DRW7_9APHY</name>
<sequence length="318" mass="36255">MELRILELIGKNKDGNSFLLSPHTAAGRWAWQSFNGFAYVVTELCPGGDLSTRRRSLSPAQLQVIVAELVIGLEWLHDRDIVHHDIKPSNILIDGDGHCVISDFGGARMKIQDGPHQGMLCRTAKTDIVCTKPYAAPELVDPITFPRQTELYYTESIDYWSVGVTIVTLITGEELLTGNRKRREEELESVGERLLDVRVASDLVYLVYELLEPIPSRRWTGYWLKEHPYFDGIDWEEVMRKRHVPPFAQCRHARPRTNGRVLPQYEATHATDVNYLPVILQAEGLSIEKDDSLDLFEDCRDLQARMARAYDTYGPCSQ</sequence>
<evidence type="ECO:0000259" key="6">
    <source>
        <dbReference type="PROSITE" id="PS50011"/>
    </source>
</evidence>
<evidence type="ECO:0000313" key="7">
    <source>
        <dbReference type="EMBL" id="OCH94608.1"/>
    </source>
</evidence>
<protein>
    <submittedName>
        <fullName evidence="7">Kinase-like protein</fullName>
    </submittedName>
</protein>
<dbReference type="Gene3D" id="1.10.510.10">
    <property type="entry name" value="Transferase(Phosphotransferase) domain 1"/>
    <property type="match status" value="1"/>
</dbReference>
<dbReference type="InterPro" id="IPR011009">
    <property type="entry name" value="Kinase-like_dom_sf"/>
</dbReference>
<gene>
    <name evidence="7" type="ORF">OBBRIDRAFT_831661</name>
</gene>
<dbReference type="PROSITE" id="PS00108">
    <property type="entry name" value="PROTEIN_KINASE_ST"/>
    <property type="match status" value="1"/>
</dbReference>
<dbReference type="EMBL" id="KV722342">
    <property type="protein sequence ID" value="OCH94608.1"/>
    <property type="molecule type" value="Genomic_DNA"/>
</dbReference>
<dbReference type="PANTHER" id="PTHR24351">
    <property type="entry name" value="RIBOSOMAL PROTEIN S6 KINASE"/>
    <property type="match status" value="1"/>
</dbReference>
<dbReference type="InterPro" id="IPR008271">
    <property type="entry name" value="Ser/Thr_kinase_AS"/>
</dbReference>
<keyword evidence="1" id="KW-0723">Serine/threonine-protein kinase</keyword>
<dbReference type="OrthoDB" id="10252171at2759"/>
<dbReference type="GO" id="GO:0004674">
    <property type="term" value="F:protein serine/threonine kinase activity"/>
    <property type="evidence" value="ECO:0007669"/>
    <property type="project" value="UniProtKB-KW"/>
</dbReference>
<dbReference type="Proteomes" id="UP000250043">
    <property type="component" value="Unassembled WGS sequence"/>
</dbReference>
<dbReference type="Pfam" id="PF00069">
    <property type="entry name" value="Pkinase"/>
    <property type="match status" value="1"/>
</dbReference>
<evidence type="ECO:0000256" key="3">
    <source>
        <dbReference type="ARBA" id="ARBA00022741"/>
    </source>
</evidence>
<keyword evidence="4 7" id="KW-0418">Kinase</keyword>
<keyword evidence="3" id="KW-0547">Nucleotide-binding</keyword>
<proteinExistence type="predicted"/>
<evidence type="ECO:0000256" key="4">
    <source>
        <dbReference type="ARBA" id="ARBA00022777"/>
    </source>
</evidence>
<keyword evidence="5" id="KW-0067">ATP-binding</keyword>
<dbReference type="AlphaFoldDB" id="A0A8E2DRW7"/>
<dbReference type="SMART" id="SM00220">
    <property type="entry name" value="S_TKc"/>
    <property type="match status" value="1"/>
</dbReference>
<dbReference type="SUPFAM" id="SSF56112">
    <property type="entry name" value="Protein kinase-like (PK-like)"/>
    <property type="match status" value="1"/>
</dbReference>
<evidence type="ECO:0000256" key="2">
    <source>
        <dbReference type="ARBA" id="ARBA00022679"/>
    </source>
</evidence>
<evidence type="ECO:0000256" key="1">
    <source>
        <dbReference type="ARBA" id="ARBA00022527"/>
    </source>
</evidence>
<evidence type="ECO:0000256" key="5">
    <source>
        <dbReference type="ARBA" id="ARBA00022840"/>
    </source>
</evidence>
<organism evidence="7 8">
    <name type="scientific">Obba rivulosa</name>
    <dbReference type="NCBI Taxonomy" id="1052685"/>
    <lineage>
        <taxon>Eukaryota</taxon>
        <taxon>Fungi</taxon>
        <taxon>Dikarya</taxon>
        <taxon>Basidiomycota</taxon>
        <taxon>Agaricomycotina</taxon>
        <taxon>Agaricomycetes</taxon>
        <taxon>Polyporales</taxon>
        <taxon>Gelatoporiaceae</taxon>
        <taxon>Obba</taxon>
    </lineage>
</organism>
<accession>A0A8E2DRW7</accession>
<keyword evidence="8" id="KW-1185">Reference proteome</keyword>
<dbReference type="InterPro" id="IPR000719">
    <property type="entry name" value="Prot_kinase_dom"/>
</dbReference>
<dbReference type="GO" id="GO:0005524">
    <property type="term" value="F:ATP binding"/>
    <property type="evidence" value="ECO:0007669"/>
    <property type="project" value="UniProtKB-KW"/>
</dbReference>
<keyword evidence="2" id="KW-0808">Transferase</keyword>
<feature type="domain" description="Protein kinase" evidence="6">
    <location>
        <begin position="1"/>
        <end position="230"/>
    </location>
</feature>
<dbReference type="PROSITE" id="PS50011">
    <property type="entry name" value="PROTEIN_KINASE_DOM"/>
    <property type="match status" value="1"/>
</dbReference>